<evidence type="ECO:0000313" key="3">
    <source>
        <dbReference type="EMBL" id="MEJ2905493.1"/>
    </source>
</evidence>
<dbReference type="PROSITE" id="PS51352">
    <property type="entry name" value="THIOREDOXIN_2"/>
    <property type="match status" value="1"/>
</dbReference>
<comment type="caution">
    <text evidence="3">The sequence shown here is derived from an EMBL/GenBank/DDBJ whole genome shotgun (WGS) entry which is preliminary data.</text>
</comment>
<dbReference type="InterPro" id="IPR013766">
    <property type="entry name" value="Thioredoxin_domain"/>
</dbReference>
<dbReference type="Gene3D" id="3.40.30.10">
    <property type="entry name" value="Glutaredoxin"/>
    <property type="match status" value="1"/>
</dbReference>
<name>A0ABU8NW69_9SPHI</name>
<sequence length="236" mass="27354">MIKLKIYFLLFLSTLSIAGVSQEKKIDNDKATISFSRNEVIHGSSPVSDETKNARFYLANDHEISLNQFNDSVNTSKYMYSLRFVNEDKLFKLERKKNTIFNYLNKVSPVKTLVDFKKKKINFNDHNAKVTYINFWGLSCKPCIDELGAIELLAKKYPNVNFLAIGYDDDEAIKKFLAKRKNKLRYIMDGQKYTKTFEVDFYPMHVIIDKNNRISTILPGLLSPTMLKTLEDAFAK</sequence>
<feature type="chain" id="PRO_5046434617" evidence="1">
    <location>
        <begin position="19"/>
        <end position="236"/>
    </location>
</feature>
<feature type="domain" description="Thioredoxin" evidence="2">
    <location>
        <begin position="82"/>
        <end position="236"/>
    </location>
</feature>
<evidence type="ECO:0000256" key="1">
    <source>
        <dbReference type="SAM" id="SignalP"/>
    </source>
</evidence>
<accession>A0ABU8NW69</accession>
<protein>
    <submittedName>
        <fullName evidence="3">TlpA disulfide reductase family protein</fullName>
    </submittedName>
</protein>
<organism evidence="3 4">
    <name type="scientific">Pedobacter panaciterrae</name>
    <dbReference type="NCBI Taxonomy" id="363849"/>
    <lineage>
        <taxon>Bacteria</taxon>
        <taxon>Pseudomonadati</taxon>
        <taxon>Bacteroidota</taxon>
        <taxon>Sphingobacteriia</taxon>
        <taxon>Sphingobacteriales</taxon>
        <taxon>Sphingobacteriaceae</taxon>
        <taxon>Pedobacter</taxon>
    </lineage>
</organism>
<dbReference type="CDD" id="cd02966">
    <property type="entry name" value="TlpA_like_family"/>
    <property type="match status" value="1"/>
</dbReference>
<keyword evidence="1" id="KW-0732">Signal</keyword>
<gene>
    <name evidence="3" type="ORF">WAE58_23815</name>
</gene>
<dbReference type="InterPro" id="IPR036249">
    <property type="entry name" value="Thioredoxin-like_sf"/>
</dbReference>
<dbReference type="InterPro" id="IPR000866">
    <property type="entry name" value="AhpC/TSA"/>
</dbReference>
<keyword evidence="4" id="KW-1185">Reference proteome</keyword>
<dbReference type="Proteomes" id="UP001378956">
    <property type="component" value="Unassembled WGS sequence"/>
</dbReference>
<evidence type="ECO:0000259" key="2">
    <source>
        <dbReference type="PROSITE" id="PS51352"/>
    </source>
</evidence>
<dbReference type="EMBL" id="JBBEUB010000012">
    <property type="protein sequence ID" value="MEJ2905493.1"/>
    <property type="molecule type" value="Genomic_DNA"/>
</dbReference>
<proteinExistence type="predicted"/>
<dbReference type="Pfam" id="PF00578">
    <property type="entry name" value="AhpC-TSA"/>
    <property type="match status" value="1"/>
</dbReference>
<reference evidence="3 4" key="1">
    <citation type="submission" date="2024-03" db="EMBL/GenBank/DDBJ databases">
        <title>Sequence of Lycoming College Course Isolates.</title>
        <authorList>
            <person name="Plotts O."/>
            <person name="Newman J."/>
        </authorList>
    </citation>
    <scope>NUCLEOTIDE SEQUENCE [LARGE SCALE GENOMIC DNA]</scope>
    <source>
        <strain evidence="3 4">CJB-3</strain>
    </source>
</reference>
<evidence type="ECO:0000313" key="4">
    <source>
        <dbReference type="Proteomes" id="UP001378956"/>
    </source>
</evidence>
<dbReference type="InterPro" id="IPR050553">
    <property type="entry name" value="Thioredoxin_ResA/DsbE_sf"/>
</dbReference>
<dbReference type="SUPFAM" id="SSF52833">
    <property type="entry name" value="Thioredoxin-like"/>
    <property type="match status" value="1"/>
</dbReference>
<dbReference type="PANTHER" id="PTHR42852:SF13">
    <property type="entry name" value="PROTEIN DIPZ"/>
    <property type="match status" value="1"/>
</dbReference>
<dbReference type="PANTHER" id="PTHR42852">
    <property type="entry name" value="THIOL:DISULFIDE INTERCHANGE PROTEIN DSBE"/>
    <property type="match status" value="1"/>
</dbReference>
<dbReference type="RefSeq" id="WP_337717928.1">
    <property type="nucleotide sequence ID" value="NZ_JBBEUB010000012.1"/>
</dbReference>
<feature type="signal peptide" evidence="1">
    <location>
        <begin position="1"/>
        <end position="18"/>
    </location>
</feature>